<dbReference type="Proteomes" id="UP001596074">
    <property type="component" value="Unassembled WGS sequence"/>
</dbReference>
<feature type="region of interest" description="Disordered" evidence="1">
    <location>
        <begin position="47"/>
        <end position="70"/>
    </location>
</feature>
<evidence type="ECO:0000256" key="1">
    <source>
        <dbReference type="SAM" id="MobiDB-lite"/>
    </source>
</evidence>
<name>A0ABW1AB50_9ACTN</name>
<evidence type="ECO:0000313" key="3">
    <source>
        <dbReference type="Proteomes" id="UP001596074"/>
    </source>
</evidence>
<comment type="caution">
    <text evidence="2">The sequence shown here is derived from an EMBL/GenBank/DDBJ whole genome shotgun (WGS) entry which is preliminary data.</text>
</comment>
<protein>
    <recommendedName>
        <fullName evidence="4">Integrase catalytic domain-containing protein</fullName>
    </recommendedName>
</protein>
<sequence>MRDRDAKFTAVIDRVFTSAGLQVITTPPRAPQANAIAALRLPETSSVQVKGMKAGGPVSRAWSPGRARER</sequence>
<proteinExistence type="predicted"/>
<gene>
    <name evidence="2" type="ORF">ACFPZN_35115</name>
</gene>
<evidence type="ECO:0000313" key="2">
    <source>
        <dbReference type="EMBL" id="MFC5750878.1"/>
    </source>
</evidence>
<dbReference type="RefSeq" id="WP_378286702.1">
    <property type="nucleotide sequence ID" value="NZ_JBHSON010000060.1"/>
</dbReference>
<evidence type="ECO:0008006" key="4">
    <source>
        <dbReference type="Google" id="ProtNLM"/>
    </source>
</evidence>
<keyword evidence="3" id="KW-1185">Reference proteome</keyword>
<dbReference type="EMBL" id="JBHSON010000060">
    <property type="protein sequence ID" value="MFC5750878.1"/>
    <property type="molecule type" value="Genomic_DNA"/>
</dbReference>
<reference evidence="3" key="1">
    <citation type="journal article" date="2019" name="Int. J. Syst. Evol. Microbiol.">
        <title>The Global Catalogue of Microorganisms (GCM) 10K type strain sequencing project: providing services to taxonomists for standard genome sequencing and annotation.</title>
        <authorList>
            <consortium name="The Broad Institute Genomics Platform"/>
            <consortium name="The Broad Institute Genome Sequencing Center for Infectious Disease"/>
            <person name="Wu L."/>
            <person name="Ma J."/>
        </authorList>
    </citation>
    <scope>NUCLEOTIDE SEQUENCE [LARGE SCALE GENOMIC DNA]</scope>
    <source>
        <strain evidence="3">KCTC 42087</strain>
    </source>
</reference>
<accession>A0ABW1AB50</accession>
<organism evidence="2 3">
    <name type="scientific">Actinomadura rugatobispora</name>
    <dbReference type="NCBI Taxonomy" id="1994"/>
    <lineage>
        <taxon>Bacteria</taxon>
        <taxon>Bacillati</taxon>
        <taxon>Actinomycetota</taxon>
        <taxon>Actinomycetes</taxon>
        <taxon>Streptosporangiales</taxon>
        <taxon>Thermomonosporaceae</taxon>
        <taxon>Actinomadura</taxon>
    </lineage>
</organism>